<reference evidence="3 4" key="1">
    <citation type="submission" date="2016-10" db="EMBL/GenBank/DDBJ databases">
        <title>Evaluation of Human, Animal and Environmental Mycobacterium chelonae Isolates by Core Genome Phylogenomic Analysis, Targeted Gene Comparison, and Anti-microbial Susceptibility Patterns: A Tale of Mistaken Identities.</title>
        <authorList>
            <person name="Fogelson S.B."/>
            <person name="Camus A.C."/>
            <person name="Lorenz W."/>
            <person name="Vasireddy R."/>
            <person name="Vasireddy S."/>
            <person name="Smith T."/>
            <person name="Brown-Elliott B.A."/>
            <person name="Wallace R.J.Jr."/>
            <person name="Hasan N.A."/>
            <person name="Reischl U."/>
            <person name="Sanchez S."/>
        </authorList>
    </citation>
    <scope>NUCLEOTIDE SEQUENCE [LARGE SCALE GENOMIC DNA]</scope>
    <source>
        <strain evidence="3 4">24999</strain>
    </source>
</reference>
<dbReference type="Gene3D" id="1.10.10.2910">
    <property type="match status" value="1"/>
</dbReference>
<dbReference type="EMBL" id="MLHV01000033">
    <property type="protein sequence ID" value="OHT91057.1"/>
    <property type="molecule type" value="Genomic_DNA"/>
</dbReference>
<dbReference type="PANTHER" id="PTHR43236:SF1">
    <property type="entry name" value="BLL7220 PROTEIN"/>
    <property type="match status" value="1"/>
</dbReference>
<organism evidence="3 4">
    <name type="scientific">Mycobacterium syngnathidarum</name>
    <dbReference type="NCBI Taxonomy" id="1908205"/>
    <lineage>
        <taxon>Bacteria</taxon>
        <taxon>Bacillati</taxon>
        <taxon>Actinomycetota</taxon>
        <taxon>Actinomycetes</taxon>
        <taxon>Mycobacteriales</taxon>
        <taxon>Mycobacteriaceae</taxon>
        <taxon>Mycobacterium</taxon>
    </lineage>
</organism>
<comment type="caution">
    <text evidence="3">The sequence shown here is derived from an EMBL/GenBank/DDBJ whole genome shotgun (WGS) entry which is preliminary data.</text>
</comment>
<evidence type="ECO:0000313" key="4">
    <source>
        <dbReference type="Proteomes" id="UP000179636"/>
    </source>
</evidence>
<dbReference type="PROSITE" id="PS50943">
    <property type="entry name" value="HTH_CROC1"/>
    <property type="match status" value="1"/>
</dbReference>
<protein>
    <recommendedName>
        <fullName evidence="2">HTH cro/C1-type domain-containing protein</fullName>
    </recommendedName>
</protein>
<gene>
    <name evidence="3" type="ORF">BKG61_25515</name>
</gene>
<dbReference type="PANTHER" id="PTHR43236">
    <property type="entry name" value="ANTITOXIN HIGA1"/>
    <property type="match status" value="1"/>
</dbReference>
<dbReference type="InterPro" id="IPR010982">
    <property type="entry name" value="Lambda_DNA-bd_dom_sf"/>
</dbReference>
<dbReference type="Proteomes" id="UP000179636">
    <property type="component" value="Unassembled WGS sequence"/>
</dbReference>
<dbReference type="Gene3D" id="1.10.260.40">
    <property type="entry name" value="lambda repressor-like DNA-binding domains"/>
    <property type="match status" value="1"/>
</dbReference>
<dbReference type="CDD" id="cd00093">
    <property type="entry name" value="HTH_XRE"/>
    <property type="match status" value="1"/>
</dbReference>
<name>A0A1S1JQT2_9MYCO</name>
<feature type="domain" description="HTH cro/C1-type" evidence="2">
    <location>
        <begin position="21"/>
        <end position="63"/>
    </location>
</feature>
<dbReference type="OrthoDB" id="9794834at2"/>
<keyword evidence="4" id="KW-1185">Reference proteome</keyword>
<dbReference type="InterPro" id="IPR052345">
    <property type="entry name" value="Rad_response_metalloprotease"/>
</dbReference>
<dbReference type="InterPro" id="IPR001387">
    <property type="entry name" value="Cro/C1-type_HTH"/>
</dbReference>
<accession>A0A1S1JQT2</accession>
<evidence type="ECO:0000313" key="3">
    <source>
        <dbReference type="EMBL" id="OHT91057.1"/>
    </source>
</evidence>
<dbReference type="SUPFAM" id="SSF47413">
    <property type="entry name" value="lambda repressor-like DNA-binding domains"/>
    <property type="match status" value="1"/>
</dbReference>
<dbReference type="GO" id="GO:0003677">
    <property type="term" value="F:DNA binding"/>
    <property type="evidence" value="ECO:0007669"/>
    <property type="project" value="InterPro"/>
</dbReference>
<sequence length="365" mass="40610">MSQEEIARRVADSIPATTTHAEVAGQIGLTKDQLSKSLNGRRAFSSVELAQLADVLDLDVHWLITGRPDPNRLVVAARHDFDHATGRRDVPGRHTDQPVLDDIALAYRQAFPAWKQVDFALPGTVIEVKATLGPNFVRRMADRFEAHLDVDVIRLPEVSTAYSFHVGIRKVIVLQATGNWFRENWSLAHELGHLVAGHHANDLTPAEQNRHELVANAFAADLLLPENRMRGIDWHSLTERELADHIWHWGVSTDALARRLEGLGIPVSDTIATALQQSTQKLLRWHWAGLDDHGRDEITVRMDEAATRRFPLKLQEAHTDLIASGALHKGTLAWMLGIDPEALEVDEPPQPEPLDTDELAAALGL</sequence>
<dbReference type="AlphaFoldDB" id="A0A1S1JQT2"/>
<proteinExistence type="inferred from homology"/>
<dbReference type="InterPro" id="IPR010359">
    <property type="entry name" value="IrrE_HExxH"/>
</dbReference>
<comment type="similarity">
    <text evidence="1">Belongs to the short-chain fatty acyl-CoA assimilation regulator (ScfR) family.</text>
</comment>
<evidence type="ECO:0000259" key="2">
    <source>
        <dbReference type="PROSITE" id="PS50943"/>
    </source>
</evidence>
<dbReference type="Pfam" id="PF06114">
    <property type="entry name" value="Peptidase_M78"/>
    <property type="match status" value="1"/>
</dbReference>
<dbReference type="RefSeq" id="WP_070946667.1">
    <property type="nucleotide sequence ID" value="NZ_MLHV01000033.1"/>
</dbReference>
<evidence type="ECO:0000256" key="1">
    <source>
        <dbReference type="ARBA" id="ARBA00007227"/>
    </source>
</evidence>